<evidence type="ECO:0000313" key="3">
    <source>
        <dbReference type="Proteomes" id="UP000015354"/>
    </source>
</evidence>
<evidence type="ECO:0000313" key="2">
    <source>
        <dbReference type="EMBL" id="EPY28016.1"/>
    </source>
</evidence>
<keyword evidence="3" id="KW-1185">Reference proteome</keyword>
<reference evidence="2 3" key="1">
    <citation type="journal article" date="2013" name="PLoS ONE">
        <title>Predicting the Proteins of Angomonas deanei, Strigomonas culicis and Their Respective Endosymbionts Reveals New Aspects of the Trypanosomatidae Family.</title>
        <authorList>
            <person name="Motta M.C."/>
            <person name="Martins A.C."/>
            <person name="de Souza S.S."/>
            <person name="Catta-Preta C.M."/>
            <person name="Silva R."/>
            <person name="Klein C.C."/>
            <person name="de Almeida L.G."/>
            <person name="de Lima Cunha O."/>
            <person name="Ciapina L.P."/>
            <person name="Brocchi M."/>
            <person name="Colabardini A.C."/>
            <person name="de Araujo Lima B."/>
            <person name="Machado C.R."/>
            <person name="de Almeida Soares C.M."/>
            <person name="Probst C.M."/>
            <person name="de Menezes C.B."/>
            <person name="Thompson C.E."/>
            <person name="Bartholomeu D.C."/>
            <person name="Gradia D.F."/>
            <person name="Pavoni D.P."/>
            <person name="Grisard E.C."/>
            <person name="Fantinatti-Garboggini F."/>
            <person name="Marchini F.K."/>
            <person name="Rodrigues-Luiz G.F."/>
            <person name="Wagner G."/>
            <person name="Goldman G.H."/>
            <person name="Fietto J.L."/>
            <person name="Elias M.C."/>
            <person name="Goldman M.H."/>
            <person name="Sagot M.F."/>
            <person name="Pereira M."/>
            <person name="Stoco P.H."/>
            <person name="de Mendonca-Neto R.P."/>
            <person name="Teixeira S.M."/>
            <person name="Maciel T.E."/>
            <person name="de Oliveira Mendes T.A."/>
            <person name="Urmenyi T.P."/>
            <person name="de Souza W."/>
            <person name="Schenkman S."/>
            <person name="de Vasconcelos A.T."/>
        </authorList>
    </citation>
    <scope>NUCLEOTIDE SEQUENCE [LARGE SCALE GENOMIC DNA]</scope>
</reference>
<dbReference type="Gene3D" id="3.30.70.330">
    <property type="match status" value="1"/>
</dbReference>
<dbReference type="OrthoDB" id="272703at2759"/>
<feature type="region of interest" description="Disordered" evidence="1">
    <location>
        <begin position="28"/>
        <end position="57"/>
    </location>
</feature>
<dbReference type="Proteomes" id="UP000015354">
    <property type="component" value="Unassembled WGS sequence"/>
</dbReference>
<dbReference type="InterPro" id="IPR012677">
    <property type="entry name" value="Nucleotide-bd_a/b_plait_sf"/>
</dbReference>
<comment type="caution">
    <text evidence="2">The sequence shown here is derived from an EMBL/GenBank/DDBJ whole genome shotgun (WGS) entry which is preliminary data.</text>
</comment>
<gene>
    <name evidence="2" type="ORF">STCU_05343</name>
</gene>
<dbReference type="InterPro" id="IPR035979">
    <property type="entry name" value="RBD_domain_sf"/>
</dbReference>
<accession>S9VLG2</accession>
<evidence type="ECO:0000256" key="1">
    <source>
        <dbReference type="SAM" id="MobiDB-lite"/>
    </source>
</evidence>
<sequence>MDEKTAAEAVSRLNGMLVGSQAIRVSLAQQGRNQRRRRREDGGGSGGGGGPPTDREGRALMRFPRFFQDPLLGPEESPVVHALRAFATEEAYEAVEQLRVLAIERRADAKLLLEEKPALTAAVVCILQHAGKLPDGQLPPAAFEAAQEEPAVGNSRRENEAVAPAAPETSQLTKEDTDEVLSLLDDLPDEEIGRISCMTDADLAKITDPMLREQMGLLRDRLVEMINGLK</sequence>
<evidence type="ECO:0008006" key="4">
    <source>
        <dbReference type="Google" id="ProtNLM"/>
    </source>
</evidence>
<dbReference type="GO" id="GO:0003676">
    <property type="term" value="F:nucleic acid binding"/>
    <property type="evidence" value="ECO:0007669"/>
    <property type="project" value="InterPro"/>
</dbReference>
<organism evidence="2 3">
    <name type="scientific">Strigomonas culicis</name>
    <dbReference type="NCBI Taxonomy" id="28005"/>
    <lineage>
        <taxon>Eukaryota</taxon>
        <taxon>Discoba</taxon>
        <taxon>Euglenozoa</taxon>
        <taxon>Kinetoplastea</taxon>
        <taxon>Metakinetoplastina</taxon>
        <taxon>Trypanosomatida</taxon>
        <taxon>Trypanosomatidae</taxon>
        <taxon>Strigomonadinae</taxon>
        <taxon>Strigomonas</taxon>
    </lineage>
</organism>
<feature type="region of interest" description="Disordered" evidence="1">
    <location>
        <begin position="147"/>
        <end position="176"/>
    </location>
</feature>
<protein>
    <recommendedName>
        <fullName evidence="4">Cleavage stimulation factor subunit 2</fullName>
    </recommendedName>
</protein>
<name>S9VLG2_9TRYP</name>
<dbReference type="EMBL" id="ATMH01005343">
    <property type="protein sequence ID" value="EPY28016.1"/>
    <property type="molecule type" value="Genomic_DNA"/>
</dbReference>
<dbReference type="SUPFAM" id="SSF54928">
    <property type="entry name" value="RNA-binding domain, RBD"/>
    <property type="match status" value="1"/>
</dbReference>
<dbReference type="AlphaFoldDB" id="S9VLG2"/>
<proteinExistence type="predicted"/>